<comment type="caution">
    <text evidence="2">The sequence shown here is derived from an EMBL/GenBank/DDBJ whole genome shotgun (WGS) entry which is preliminary data.</text>
</comment>
<sequence length="449" mass="49831">MGVVIESEVWEPNQSVYIFIFISCSLSLFLIPYVSSARTPNVFDLSSSSLFLRFQRNFLLLYSLSSIMEGVCLVFGEFELALHGVSREQMVVYLSVGILAAFVLGPFLGILSDIIGQKKASIIFFMLQLFVGVWKRITMQPSDWVANVCLSLATSTYAFNFEKWMVIEHEKILFLFKICARGKRKDGLNEMFWLMTFLESASLIGSQVLVNWLIGVDAKSVRNSSTAAIVLAIVGTICIKKGWTNNSQAALFKEYKGSFYTYIIGDIYIDVQSMLQFQADGREVHLGLIHPCFLGARMLGNTACPWFATGPMAFCAEDCLSYVFIVMEIAFSIVAYDYQEIGVLVMLFCIFHMCIGLVLPLLARMRTIYVPNELSGGMISLSLVPCKCSNSLFPSAVFGEATIVLGGYHRNIGNATMMGFAALGLFGAAGCMSLLKRLGKQPHQNSHKL</sequence>
<feature type="transmembrane region" description="Helical" evidence="1">
    <location>
        <begin position="16"/>
        <end position="37"/>
    </location>
</feature>
<keyword evidence="3" id="KW-1185">Reference proteome</keyword>
<gene>
    <name evidence="2" type="ORF">RJ641_010182</name>
</gene>
<feature type="transmembrane region" description="Helical" evidence="1">
    <location>
        <begin position="191"/>
        <end position="214"/>
    </location>
</feature>
<dbReference type="GO" id="GO:0015098">
    <property type="term" value="F:molybdate ion transmembrane transporter activity"/>
    <property type="evidence" value="ECO:0007669"/>
    <property type="project" value="InterPro"/>
</dbReference>
<dbReference type="PANTHER" id="PTHR23516">
    <property type="entry name" value="SAM (S-ADENOSYL METHIONINE) TRANSPORTER"/>
    <property type="match status" value="1"/>
</dbReference>
<dbReference type="Proteomes" id="UP001370490">
    <property type="component" value="Unassembled WGS sequence"/>
</dbReference>
<feature type="transmembrane region" description="Helical" evidence="1">
    <location>
        <begin position="413"/>
        <end position="435"/>
    </location>
</feature>
<dbReference type="EMBL" id="JBAMMX010000017">
    <property type="protein sequence ID" value="KAK6923982.1"/>
    <property type="molecule type" value="Genomic_DNA"/>
</dbReference>
<feature type="transmembrane region" description="Helical" evidence="1">
    <location>
        <begin position="226"/>
        <end position="243"/>
    </location>
</feature>
<reference evidence="2 3" key="1">
    <citation type="submission" date="2023-12" db="EMBL/GenBank/DDBJ databases">
        <title>A high-quality genome assembly for Dillenia turbinata (Dilleniales).</title>
        <authorList>
            <person name="Chanderbali A."/>
        </authorList>
    </citation>
    <scope>NUCLEOTIDE SEQUENCE [LARGE SCALE GENOMIC DNA]</scope>
    <source>
        <strain evidence="2">LSX21</strain>
        <tissue evidence="2">Leaf</tissue>
    </source>
</reference>
<keyword evidence="1" id="KW-0812">Transmembrane</keyword>
<dbReference type="InterPro" id="IPR036259">
    <property type="entry name" value="MFS_trans_sf"/>
</dbReference>
<dbReference type="GO" id="GO:0016020">
    <property type="term" value="C:membrane"/>
    <property type="evidence" value="ECO:0007669"/>
    <property type="project" value="InterPro"/>
</dbReference>
<accession>A0AAN8VB37</accession>
<keyword evidence="1" id="KW-0472">Membrane</keyword>
<organism evidence="2 3">
    <name type="scientific">Dillenia turbinata</name>
    <dbReference type="NCBI Taxonomy" id="194707"/>
    <lineage>
        <taxon>Eukaryota</taxon>
        <taxon>Viridiplantae</taxon>
        <taxon>Streptophyta</taxon>
        <taxon>Embryophyta</taxon>
        <taxon>Tracheophyta</taxon>
        <taxon>Spermatophyta</taxon>
        <taxon>Magnoliopsida</taxon>
        <taxon>eudicotyledons</taxon>
        <taxon>Gunneridae</taxon>
        <taxon>Pentapetalae</taxon>
        <taxon>Dilleniales</taxon>
        <taxon>Dilleniaceae</taxon>
        <taxon>Dillenia</taxon>
    </lineage>
</organism>
<feature type="transmembrane region" description="Helical" evidence="1">
    <location>
        <begin position="374"/>
        <end position="393"/>
    </location>
</feature>
<proteinExistence type="predicted"/>
<dbReference type="PANTHER" id="PTHR23516:SF2">
    <property type="entry name" value="MOLYBDATE-ANION TRANSPORTER"/>
    <property type="match status" value="1"/>
</dbReference>
<feature type="transmembrane region" description="Helical" evidence="1">
    <location>
        <begin position="342"/>
        <end position="362"/>
    </location>
</feature>
<evidence type="ECO:0000256" key="1">
    <source>
        <dbReference type="SAM" id="Phobius"/>
    </source>
</evidence>
<dbReference type="Pfam" id="PF05631">
    <property type="entry name" value="MFS_5"/>
    <property type="match status" value="1"/>
</dbReference>
<feature type="transmembrane region" description="Helical" evidence="1">
    <location>
        <begin position="90"/>
        <end position="108"/>
    </location>
</feature>
<name>A0AAN8VB37_9MAGN</name>
<evidence type="ECO:0000313" key="2">
    <source>
        <dbReference type="EMBL" id="KAK6923982.1"/>
    </source>
</evidence>
<evidence type="ECO:0000313" key="3">
    <source>
        <dbReference type="Proteomes" id="UP001370490"/>
    </source>
</evidence>
<dbReference type="SUPFAM" id="SSF103473">
    <property type="entry name" value="MFS general substrate transporter"/>
    <property type="match status" value="1"/>
</dbReference>
<protein>
    <submittedName>
        <fullName evidence="2">Molybdate-anion transporter</fullName>
    </submittedName>
</protein>
<dbReference type="InterPro" id="IPR008509">
    <property type="entry name" value="MOT2/MFSD5"/>
</dbReference>
<feature type="transmembrane region" description="Helical" evidence="1">
    <location>
        <begin position="58"/>
        <end position="78"/>
    </location>
</feature>
<feature type="transmembrane region" description="Helical" evidence="1">
    <location>
        <begin position="319"/>
        <end position="336"/>
    </location>
</feature>
<keyword evidence="1" id="KW-1133">Transmembrane helix</keyword>
<dbReference type="AlphaFoldDB" id="A0AAN8VB37"/>